<dbReference type="Proteomes" id="UP000015100">
    <property type="component" value="Unassembled WGS sequence"/>
</dbReference>
<dbReference type="EMBL" id="AQGS01001127">
    <property type="protein sequence ID" value="EPS35535.1"/>
    <property type="molecule type" value="Genomic_DNA"/>
</dbReference>
<evidence type="ECO:0000313" key="2">
    <source>
        <dbReference type="EMBL" id="EPS35535.1"/>
    </source>
</evidence>
<evidence type="ECO:0000313" key="3">
    <source>
        <dbReference type="Proteomes" id="UP000015100"/>
    </source>
</evidence>
<name>S7ZXQ1_DACHA</name>
<dbReference type="GO" id="GO:0006633">
    <property type="term" value="P:fatty acid biosynthetic process"/>
    <property type="evidence" value="ECO:0007669"/>
    <property type="project" value="TreeGrafter"/>
</dbReference>
<gene>
    <name evidence="2" type="ORF">H072_11029</name>
</gene>
<protein>
    <recommendedName>
        <fullName evidence="1">Malonyl-CoA:ACP transacylase (MAT) domain-containing protein</fullName>
    </recommendedName>
</protein>
<sequence>MDSILQELPHAPKWSLKDILCEPKATSRVTDPKYSQPACTAIQIALVLLLESWGIMPEAVVGHSSGEIAAAFAAGFISLAQAITIAYYRGYVVDGNAFDGAMIAAGLSEEEADSMIEELHLVGQIRVACINSPTSVTISGDNSAIDIILQELQKKNLFGRKLQTQGRAYHSHHMLQFGDKYEELLK</sequence>
<dbReference type="InterPro" id="IPR016036">
    <property type="entry name" value="Malonyl_transacylase_ACP-bd"/>
</dbReference>
<feature type="domain" description="Malonyl-CoA:ACP transacylase (MAT)" evidence="1">
    <location>
        <begin position="4"/>
        <end position="186"/>
    </location>
</feature>
<dbReference type="Gene3D" id="3.40.366.10">
    <property type="entry name" value="Malonyl-Coenzyme A Acyl Carrier Protein, domain 2"/>
    <property type="match status" value="1"/>
</dbReference>
<proteinExistence type="predicted"/>
<organism evidence="2 3">
    <name type="scientific">Dactylellina haptotyla (strain CBS 200.50)</name>
    <name type="common">Nematode-trapping fungus</name>
    <name type="synonym">Monacrosporium haptotylum</name>
    <dbReference type="NCBI Taxonomy" id="1284197"/>
    <lineage>
        <taxon>Eukaryota</taxon>
        <taxon>Fungi</taxon>
        <taxon>Dikarya</taxon>
        <taxon>Ascomycota</taxon>
        <taxon>Pezizomycotina</taxon>
        <taxon>Orbiliomycetes</taxon>
        <taxon>Orbiliales</taxon>
        <taxon>Orbiliaceae</taxon>
        <taxon>Dactylellina</taxon>
    </lineage>
</organism>
<reference evidence="3" key="2">
    <citation type="submission" date="2013-04" db="EMBL/GenBank/DDBJ databases">
        <title>Genomic mechanisms accounting for the adaptation to parasitism in nematode-trapping fungi.</title>
        <authorList>
            <person name="Ahren D.G."/>
        </authorList>
    </citation>
    <scope>NUCLEOTIDE SEQUENCE [LARGE SCALE GENOMIC DNA]</scope>
    <source>
        <strain evidence="3">CBS 200.50</strain>
    </source>
</reference>
<dbReference type="Pfam" id="PF00698">
    <property type="entry name" value="Acyl_transf_1"/>
    <property type="match status" value="1"/>
</dbReference>
<evidence type="ECO:0000259" key="1">
    <source>
        <dbReference type="SMART" id="SM00827"/>
    </source>
</evidence>
<dbReference type="OMA" id="IERCEHA"/>
<dbReference type="GO" id="GO:0044550">
    <property type="term" value="P:secondary metabolite biosynthetic process"/>
    <property type="evidence" value="ECO:0007669"/>
    <property type="project" value="TreeGrafter"/>
</dbReference>
<dbReference type="InterPro" id="IPR014043">
    <property type="entry name" value="Acyl_transferase_dom"/>
</dbReference>
<dbReference type="InterPro" id="IPR001227">
    <property type="entry name" value="Ac_transferase_dom_sf"/>
</dbReference>
<dbReference type="AlphaFoldDB" id="S7ZXQ1"/>
<dbReference type="SUPFAM" id="SSF52151">
    <property type="entry name" value="FabD/lysophospholipase-like"/>
    <property type="match status" value="1"/>
</dbReference>
<dbReference type="HOGENOM" id="CLU_1454355_0_0_1"/>
<dbReference type="GO" id="GO:0004312">
    <property type="term" value="F:fatty acid synthase activity"/>
    <property type="evidence" value="ECO:0007669"/>
    <property type="project" value="TreeGrafter"/>
</dbReference>
<dbReference type="OrthoDB" id="3799328at2759"/>
<dbReference type="PANTHER" id="PTHR43775">
    <property type="entry name" value="FATTY ACID SYNTHASE"/>
    <property type="match status" value="1"/>
</dbReference>
<dbReference type="STRING" id="1284197.S7ZXQ1"/>
<accession>S7ZXQ1</accession>
<keyword evidence="3" id="KW-1185">Reference proteome</keyword>
<dbReference type="eggNOG" id="KOG1202">
    <property type="taxonomic scope" value="Eukaryota"/>
</dbReference>
<dbReference type="InterPro" id="IPR050091">
    <property type="entry name" value="PKS_NRPS_Biosynth_Enz"/>
</dbReference>
<reference evidence="2 3" key="1">
    <citation type="journal article" date="2013" name="PLoS Genet.">
        <title>Genomic mechanisms accounting for the adaptation to parasitism in nematode-trapping fungi.</title>
        <authorList>
            <person name="Meerupati T."/>
            <person name="Andersson K.M."/>
            <person name="Friman E."/>
            <person name="Kumar D."/>
            <person name="Tunlid A."/>
            <person name="Ahren D."/>
        </authorList>
    </citation>
    <scope>NUCLEOTIDE SEQUENCE [LARGE SCALE GENOMIC DNA]</scope>
    <source>
        <strain evidence="2 3">CBS 200.50</strain>
    </source>
</reference>
<comment type="caution">
    <text evidence="2">The sequence shown here is derived from an EMBL/GenBank/DDBJ whole genome shotgun (WGS) entry which is preliminary data.</text>
</comment>
<dbReference type="InterPro" id="IPR016035">
    <property type="entry name" value="Acyl_Trfase/lysoPLipase"/>
</dbReference>
<dbReference type="SUPFAM" id="SSF55048">
    <property type="entry name" value="Probable ACP-binding domain of malonyl-CoA ACP transacylase"/>
    <property type="match status" value="1"/>
</dbReference>
<dbReference type="SMART" id="SM00827">
    <property type="entry name" value="PKS_AT"/>
    <property type="match status" value="1"/>
</dbReference>
<dbReference type="PANTHER" id="PTHR43775:SF50">
    <property type="entry name" value="HIGHLY REDUCING POLYKETIDE SYNTHASE SRDA"/>
    <property type="match status" value="1"/>
</dbReference>